<dbReference type="Proteomes" id="UP001220010">
    <property type="component" value="Unassembled WGS sequence"/>
</dbReference>
<proteinExistence type="predicted"/>
<name>A0ABT5X657_9EURY</name>
<comment type="caution">
    <text evidence="1">The sequence shown here is derived from an EMBL/GenBank/DDBJ whole genome shotgun (WGS) entry which is preliminary data.</text>
</comment>
<dbReference type="EMBL" id="JARFPK010000008">
    <property type="protein sequence ID" value="MDF0590181.1"/>
    <property type="molecule type" value="Genomic_DNA"/>
</dbReference>
<evidence type="ECO:0000313" key="2">
    <source>
        <dbReference type="Proteomes" id="UP001220010"/>
    </source>
</evidence>
<sequence>MDQDRIEAELNLLLLKIAEIQEGVRDGLEELRREGELAAEFEEMVGSVMREVNGWTDQCTAATEAPLVLLRRMQVQMERLERIERLIEEMVG</sequence>
<dbReference type="RefSeq" id="WP_316965934.1">
    <property type="nucleotide sequence ID" value="NZ_JARFPK010000008.1"/>
</dbReference>
<organism evidence="1 2">
    <name type="scientific">Candidatus Methanocrinis natronophilus</name>
    <dbReference type="NCBI Taxonomy" id="3033396"/>
    <lineage>
        <taxon>Archaea</taxon>
        <taxon>Methanobacteriati</taxon>
        <taxon>Methanobacteriota</taxon>
        <taxon>Stenosarchaea group</taxon>
        <taxon>Methanomicrobia</taxon>
        <taxon>Methanotrichales</taxon>
        <taxon>Methanotrichaceae</taxon>
        <taxon>Methanocrinis</taxon>
    </lineage>
</organism>
<evidence type="ECO:0000313" key="1">
    <source>
        <dbReference type="EMBL" id="MDF0590181.1"/>
    </source>
</evidence>
<reference evidence="1 2" key="1">
    <citation type="submission" date="2023-03" db="EMBL/GenBank/DDBJ databases">
        <title>WGS of Methanotrichaceae archaeon Mx.</title>
        <authorList>
            <person name="Sorokin D.Y."/>
            <person name="Merkel A.Y."/>
        </authorList>
    </citation>
    <scope>NUCLEOTIDE SEQUENCE [LARGE SCALE GENOMIC DNA]</scope>
    <source>
        <strain evidence="1 2">Mx</strain>
    </source>
</reference>
<accession>A0ABT5X657</accession>
<gene>
    <name evidence="1" type="ORF">P0O15_03185</name>
</gene>
<protein>
    <submittedName>
        <fullName evidence="1">Uncharacterized protein</fullName>
    </submittedName>
</protein>
<keyword evidence="2" id="KW-1185">Reference proteome</keyword>